<evidence type="ECO:0000313" key="2">
    <source>
        <dbReference type="Proteomes" id="UP000694892"/>
    </source>
</evidence>
<organism evidence="1 2">
    <name type="scientific">Xenopus laevis</name>
    <name type="common">African clawed frog</name>
    <dbReference type="NCBI Taxonomy" id="8355"/>
    <lineage>
        <taxon>Eukaryota</taxon>
        <taxon>Metazoa</taxon>
        <taxon>Chordata</taxon>
        <taxon>Craniata</taxon>
        <taxon>Vertebrata</taxon>
        <taxon>Euteleostomi</taxon>
        <taxon>Amphibia</taxon>
        <taxon>Batrachia</taxon>
        <taxon>Anura</taxon>
        <taxon>Pipoidea</taxon>
        <taxon>Pipidae</taxon>
        <taxon>Xenopodinae</taxon>
        <taxon>Xenopus</taxon>
        <taxon>Xenopus</taxon>
    </lineage>
</organism>
<reference evidence="2" key="1">
    <citation type="journal article" date="2016" name="Nature">
        <title>Genome evolution in the allotetraploid frog Xenopus laevis.</title>
        <authorList>
            <person name="Session A.M."/>
            <person name="Uno Y."/>
            <person name="Kwon T."/>
            <person name="Chapman J.A."/>
            <person name="Toyoda A."/>
            <person name="Takahashi S."/>
            <person name="Fukui A."/>
            <person name="Hikosaka A."/>
            <person name="Suzuki A."/>
            <person name="Kondo M."/>
            <person name="van Heeringen S.J."/>
            <person name="Quigley I."/>
            <person name="Heinz S."/>
            <person name="Ogino H."/>
            <person name="Ochi H."/>
            <person name="Hellsten U."/>
            <person name="Lyons J.B."/>
            <person name="Simakov O."/>
            <person name="Putnam N."/>
            <person name="Stites J."/>
            <person name="Kuroki Y."/>
            <person name="Tanaka T."/>
            <person name="Michiue T."/>
            <person name="Watanabe M."/>
            <person name="Bogdanovic O."/>
            <person name="Lister R."/>
            <person name="Georgiou G."/>
            <person name="Paranjpe S.S."/>
            <person name="van Kruijsbergen I."/>
            <person name="Shu S."/>
            <person name="Carlson J."/>
            <person name="Kinoshita T."/>
            <person name="Ohta Y."/>
            <person name="Mawaribuchi S."/>
            <person name="Jenkins J."/>
            <person name="Grimwood J."/>
            <person name="Schmutz J."/>
            <person name="Mitros T."/>
            <person name="Mozaffari S.V."/>
            <person name="Suzuki Y."/>
            <person name="Haramoto Y."/>
            <person name="Yamamoto T.S."/>
            <person name="Takagi C."/>
            <person name="Heald R."/>
            <person name="Miller K."/>
            <person name="Haudenschild C."/>
            <person name="Kitzman J."/>
            <person name="Nakayama T."/>
            <person name="Izutsu Y."/>
            <person name="Robert J."/>
            <person name="Fortriede J."/>
            <person name="Burns K."/>
            <person name="Lotay V."/>
            <person name="Karimi K."/>
            <person name="Yasuoka Y."/>
            <person name="Dichmann D.S."/>
            <person name="Flajnik M.F."/>
            <person name="Houston D.W."/>
            <person name="Shendure J."/>
            <person name="DuPasquier L."/>
            <person name="Vize P.D."/>
            <person name="Zorn A.M."/>
            <person name="Ito M."/>
            <person name="Marcotte E.M."/>
            <person name="Wallingford J.B."/>
            <person name="Ito Y."/>
            <person name="Asashima M."/>
            <person name="Ueno N."/>
            <person name="Matsuda Y."/>
            <person name="Veenstra G.J."/>
            <person name="Fujiyama A."/>
            <person name="Harland R.M."/>
            <person name="Taira M."/>
            <person name="Rokhsar D.S."/>
        </authorList>
    </citation>
    <scope>NUCLEOTIDE SEQUENCE [LARGE SCALE GENOMIC DNA]</scope>
    <source>
        <strain evidence="2">J</strain>
    </source>
</reference>
<accession>A0A974CWL1</accession>
<gene>
    <name evidence="1" type="ORF">XELAEV_18026761mg</name>
</gene>
<dbReference type="EMBL" id="CM004474">
    <property type="protein sequence ID" value="OCT79945.1"/>
    <property type="molecule type" value="Genomic_DNA"/>
</dbReference>
<sequence>MGTIWLLKLWSGTSETTPASSIMVLLELFPVLSHNLNQSCSGTVCPIPFSHALMSHLQYLGIKLLI</sequence>
<evidence type="ECO:0000313" key="1">
    <source>
        <dbReference type="EMBL" id="OCT79945.1"/>
    </source>
</evidence>
<dbReference type="AlphaFoldDB" id="A0A974CWL1"/>
<name>A0A974CWL1_XENLA</name>
<protein>
    <submittedName>
        <fullName evidence="1">Uncharacterized protein</fullName>
    </submittedName>
</protein>
<dbReference type="Proteomes" id="UP000694892">
    <property type="component" value="Chromosome 5L"/>
</dbReference>
<proteinExistence type="predicted"/>